<dbReference type="AlphaFoldDB" id="A0A6C0C073"/>
<accession>A0A6C0C073</accession>
<dbReference type="EMBL" id="MN739291">
    <property type="protein sequence ID" value="QHS97209.1"/>
    <property type="molecule type" value="Genomic_DNA"/>
</dbReference>
<feature type="transmembrane region" description="Helical" evidence="1">
    <location>
        <begin position="148"/>
        <end position="169"/>
    </location>
</feature>
<evidence type="ECO:0000313" key="2">
    <source>
        <dbReference type="EMBL" id="QHS97209.1"/>
    </source>
</evidence>
<feature type="transmembrane region" description="Helical" evidence="1">
    <location>
        <begin position="124"/>
        <end position="142"/>
    </location>
</feature>
<keyword evidence="1" id="KW-0812">Transmembrane</keyword>
<sequence>MKQVDVDCKERIKIALTFLLQSYKVLMGSMVLLFVPRSCDERVCSVTDNIYNTENINLAGMAFNFITVLSFMAVYVAELKRENWCIHNFDIDHNVSDNNLAIVLKDKPNLSSSLNYYNRLYKNMTLGCFFIFSINFIISNIILYNDEIFWTIGLAPYFSYMILVLMKIYNCYYISSHSIANNKALSAYMTEFTSFNIIDKDMLEIEVLTDNENAIVYPGEAKETVPEPLPFMLPNPIP</sequence>
<evidence type="ECO:0000256" key="1">
    <source>
        <dbReference type="SAM" id="Phobius"/>
    </source>
</evidence>
<keyword evidence="1" id="KW-0472">Membrane</keyword>
<keyword evidence="1" id="KW-1133">Transmembrane helix</keyword>
<feature type="transmembrane region" description="Helical" evidence="1">
    <location>
        <begin position="12"/>
        <end position="36"/>
    </location>
</feature>
<organism evidence="2">
    <name type="scientific">viral metagenome</name>
    <dbReference type="NCBI Taxonomy" id="1070528"/>
    <lineage>
        <taxon>unclassified sequences</taxon>
        <taxon>metagenomes</taxon>
        <taxon>organismal metagenomes</taxon>
    </lineage>
</organism>
<feature type="transmembrane region" description="Helical" evidence="1">
    <location>
        <begin position="56"/>
        <end position="77"/>
    </location>
</feature>
<proteinExistence type="predicted"/>
<protein>
    <submittedName>
        <fullName evidence="2">Uncharacterized protein</fullName>
    </submittedName>
</protein>
<reference evidence="2" key="1">
    <citation type="journal article" date="2020" name="Nature">
        <title>Giant virus diversity and host interactions through global metagenomics.</title>
        <authorList>
            <person name="Schulz F."/>
            <person name="Roux S."/>
            <person name="Paez-Espino D."/>
            <person name="Jungbluth S."/>
            <person name="Walsh D.A."/>
            <person name="Denef V.J."/>
            <person name="McMahon K.D."/>
            <person name="Konstantinidis K.T."/>
            <person name="Eloe-Fadrosh E.A."/>
            <person name="Kyrpides N.C."/>
            <person name="Woyke T."/>
        </authorList>
    </citation>
    <scope>NUCLEOTIDE SEQUENCE</scope>
    <source>
        <strain evidence="2">GVMAG-M-3300020169-51</strain>
    </source>
</reference>
<name>A0A6C0C073_9ZZZZ</name>